<comment type="subcellular location">
    <subcellularLocation>
        <location evidence="1">Cell outer membrane</location>
        <topology evidence="1">Multi-pass membrane protein</topology>
    </subcellularLocation>
</comment>
<reference evidence="13" key="1">
    <citation type="submission" date="2016-09" db="EMBL/GenBank/DDBJ databases">
        <title>The Complete Genome of Burkholderia sprentiae wsm5005.</title>
        <authorList>
            <person name="De Meyer S."/>
            <person name="Wang P."/>
            <person name="Terpolilli J."/>
        </authorList>
    </citation>
    <scope>NUCLEOTIDE SEQUENCE [LARGE SCALE GENOMIC DNA]</scope>
    <source>
        <strain evidence="13">WSM5005</strain>
    </source>
</reference>
<keyword evidence="9" id="KW-0472">Membrane</keyword>
<keyword evidence="6 11" id="KW-0732">Signal</keyword>
<dbReference type="CDD" id="cd00342">
    <property type="entry name" value="gram_neg_porins"/>
    <property type="match status" value="1"/>
</dbReference>
<evidence type="ECO:0000256" key="9">
    <source>
        <dbReference type="ARBA" id="ARBA00023136"/>
    </source>
</evidence>
<evidence type="ECO:0000256" key="3">
    <source>
        <dbReference type="ARBA" id="ARBA00022448"/>
    </source>
</evidence>
<dbReference type="PANTHER" id="PTHR34501:SF9">
    <property type="entry name" value="MAJOR OUTER MEMBRANE PROTEIN P.IA"/>
    <property type="match status" value="1"/>
</dbReference>
<dbReference type="EMBL" id="CP017561">
    <property type="protein sequence ID" value="APA84729.1"/>
    <property type="molecule type" value="Genomic_DNA"/>
</dbReference>
<accession>A0A1I9YEJ6</accession>
<feature type="chain" id="PRO_5009607215" evidence="11">
    <location>
        <begin position="32"/>
        <end position="395"/>
    </location>
</feature>
<dbReference type="PANTHER" id="PTHR34501">
    <property type="entry name" value="PROTEIN YDDL-RELATED"/>
    <property type="match status" value="1"/>
</dbReference>
<evidence type="ECO:0000256" key="7">
    <source>
        <dbReference type="ARBA" id="ARBA00023065"/>
    </source>
</evidence>
<dbReference type="InterPro" id="IPR050298">
    <property type="entry name" value="Gram-neg_bact_OMP"/>
</dbReference>
<evidence type="ECO:0000259" key="12">
    <source>
        <dbReference type="Pfam" id="PF13609"/>
    </source>
</evidence>
<evidence type="ECO:0000256" key="2">
    <source>
        <dbReference type="ARBA" id="ARBA00011233"/>
    </source>
</evidence>
<dbReference type="SUPFAM" id="SSF56935">
    <property type="entry name" value="Porins"/>
    <property type="match status" value="1"/>
</dbReference>
<evidence type="ECO:0000313" key="13">
    <source>
        <dbReference type="EMBL" id="APA84729.1"/>
    </source>
</evidence>
<comment type="subunit">
    <text evidence="2">Homotrimer.</text>
</comment>
<organism evidence="13 14">
    <name type="scientific">Paraburkholderia sprentiae WSM5005</name>
    <dbReference type="NCBI Taxonomy" id="754502"/>
    <lineage>
        <taxon>Bacteria</taxon>
        <taxon>Pseudomonadati</taxon>
        <taxon>Pseudomonadota</taxon>
        <taxon>Betaproteobacteria</taxon>
        <taxon>Burkholderiales</taxon>
        <taxon>Burkholderiaceae</taxon>
        <taxon>Paraburkholderia</taxon>
    </lineage>
</organism>
<sequence length="395" mass="41390">MNRQGTWRKHRWAAVPLACASVCMSVTAAHAQSSVMLGGFLDEGVATYRDSGGARLYQMQDSAIFPTKFFFRGSEDMGGGLRANFSLDSMISLSTGGLDPQSRGAMFENSSWVGLGQAGIGSFRLGRQNDFAFDYYLIGGIDPATGIAGGMLNFRTGSFGADLLGVSGPAQIAGAVSGGPFAPITTNGQLSGLAAINWDRVGGKRMANAIKVVSEKYAGLSAGVMYSFGGTAGDFNNGAGKSAAISFRNGETRAAVVYTEQNYAPVNNGHSGIANLLAGARTKFGHFTVSGMYSDARNTHTGAKIYALAGGVGYDFSPAWNLGGAYTYENGNALLKNVVINQAALQLTYTLSRRTAVYAAGVYQRTNGAYAAEIGNIVASGNIQTVFQLGMMHRF</sequence>
<dbReference type="GO" id="GO:0009279">
    <property type="term" value="C:cell outer membrane"/>
    <property type="evidence" value="ECO:0007669"/>
    <property type="project" value="UniProtKB-SubCell"/>
</dbReference>
<keyword evidence="3" id="KW-0813">Transport</keyword>
<dbReference type="InterPro" id="IPR033900">
    <property type="entry name" value="Gram_neg_porin_domain"/>
</dbReference>
<dbReference type="Proteomes" id="UP000179860">
    <property type="component" value="Chromosome 1"/>
</dbReference>
<evidence type="ECO:0000256" key="5">
    <source>
        <dbReference type="ARBA" id="ARBA00022692"/>
    </source>
</evidence>
<keyword evidence="5" id="KW-0812">Transmembrane</keyword>
<dbReference type="GO" id="GO:0046930">
    <property type="term" value="C:pore complex"/>
    <property type="evidence" value="ECO:0007669"/>
    <property type="project" value="UniProtKB-KW"/>
</dbReference>
<proteinExistence type="predicted"/>
<evidence type="ECO:0000256" key="4">
    <source>
        <dbReference type="ARBA" id="ARBA00022452"/>
    </source>
</evidence>
<dbReference type="Pfam" id="PF13609">
    <property type="entry name" value="Porin_4"/>
    <property type="match status" value="1"/>
</dbReference>
<dbReference type="Gene3D" id="2.40.160.10">
    <property type="entry name" value="Porin"/>
    <property type="match status" value="1"/>
</dbReference>
<evidence type="ECO:0000313" key="14">
    <source>
        <dbReference type="Proteomes" id="UP000179860"/>
    </source>
</evidence>
<evidence type="ECO:0000256" key="8">
    <source>
        <dbReference type="ARBA" id="ARBA00023114"/>
    </source>
</evidence>
<dbReference type="InterPro" id="IPR023614">
    <property type="entry name" value="Porin_dom_sf"/>
</dbReference>
<keyword evidence="10" id="KW-0998">Cell outer membrane</keyword>
<dbReference type="GO" id="GO:0015288">
    <property type="term" value="F:porin activity"/>
    <property type="evidence" value="ECO:0007669"/>
    <property type="project" value="UniProtKB-KW"/>
</dbReference>
<protein>
    <submittedName>
        <fullName evidence="13">Porin</fullName>
    </submittedName>
</protein>
<evidence type="ECO:0000256" key="6">
    <source>
        <dbReference type="ARBA" id="ARBA00022729"/>
    </source>
</evidence>
<feature type="signal peptide" evidence="11">
    <location>
        <begin position="1"/>
        <end position="31"/>
    </location>
</feature>
<dbReference type="GO" id="GO:0006811">
    <property type="term" value="P:monoatomic ion transport"/>
    <property type="evidence" value="ECO:0007669"/>
    <property type="project" value="UniProtKB-KW"/>
</dbReference>
<keyword evidence="4" id="KW-1134">Transmembrane beta strand</keyword>
<keyword evidence="14" id="KW-1185">Reference proteome</keyword>
<reference evidence="13" key="2">
    <citation type="submission" date="2021-06" db="EMBL/GenBank/DDBJ databases">
        <authorList>
            <person name="Rogers T.H."/>
            <person name="Ramsay J.P."/>
            <person name="Wang P."/>
            <person name="Terpolilli J."/>
        </authorList>
    </citation>
    <scope>NUCLEOTIDE SEQUENCE</scope>
    <source>
        <strain evidence="13">WSM5005</strain>
    </source>
</reference>
<feature type="domain" description="Porin" evidence="12">
    <location>
        <begin position="19"/>
        <end position="368"/>
    </location>
</feature>
<evidence type="ECO:0000256" key="10">
    <source>
        <dbReference type="ARBA" id="ARBA00023237"/>
    </source>
</evidence>
<keyword evidence="7" id="KW-0406">Ion transport</keyword>
<gene>
    <name evidence="13" type="ORF">BJG93_04500</name>
</gene>
<dbReference type="KEGG" id="pspw:BJG93_04500"/>
<keyword evidence="8" id="KW-0626">Porin</keyword>
<dbReference type="RefSeq" id="WP_027197825.1">
    <property type="nucleotide sequence ID" value="NZ_KI421534.1"/>
</dbReference>
<dbReference type="STRING" id="754502.BJG93_04500"/>
<dbReference type="OrthoDB" id="8982743at2"/>
<dbReference type="AlphaFoldDB" id="A0A1I9YEJ6"/>
<evidence type="ECO:0000256" key="11">
    <source>
        <dbReference type="SAM" id="SignalP"/>
    </source>
</evidence>
<name>A0A1I9YEJ6_9BURK</name>
<evidence type="ECO:0000256" key="1">
    <source>
        <dbReference type="ARBA" id="ARBA00004571"/>
    </source>
</evidence>